<evidence type="ECO:0000256" key="2">
    <source>
        <dbReference type="ARBA" id="ARBA00010790"/>
    </source>
</evidence>
<keyword evidence="8" id="KW-0408">Iron</keyword>
<dbReference type="InterPro" id="IPR036188">
    <property type="entry name" value="FAD/NAD-bd_sf"/>
</dbReference>
<dbReference type="InterPro" id="IPR052542">
    <property type="entry name" value="Cholesterol_Oxidase"/>
</dbReference>
<evidence type="ECO:0000256" key="7">
    <source>
        <dbReference type="ARBA" id="ARBA00023002"/>
    </source>
</evidence>
<dbReference type="InterPro" id="IPR007867">
    <property type="entry name" value="GMC_OxRtase_C"/>
</dbReference>
<comment type="caution">
    <text evidence="21">The sequence shown here is derived from an EMBL/GenBank/DDBJ whole genome shotgun (WGS) entry which is preliminary data.</text>
</comment>
<dbReference type="GO" id="GO:0050660">
    <property type="term" value="F:flavin adenine dinucleotide binding"/>
    <property type="evidence" value="ECO:0007669"/>
    <property type="project" value="InterPro"/>
</dbReference>
<dbReference type="GO" id="GO:0008203">
    <property type="term" value="P:cholesterol metabolic process"/>
    <property type="evidence" value="ECO:0007669"/>
    <property type="project" value="UniProtKB-KW"/>
</dbReference>
<keyword evidence="12" id="KW-0753">Steroid metabolism</keyword>
<evidence type="ECO:0000256" key="13">
    <source>
        <dbReference type="ARBA" id="ARBA00023235"/>
    </source>
</evidence>
<evidence type="ECO:0000256" key="15">
    <source>
        <dbReference type="ARBA" id="ARBA00049645"/>
    </source>
</evidence>
<evidence type="ECO:0000256" key="8">
    <source>
        <dbReference type="ARBA" id="ARBA00023004"/>
    </source>
</evidence>
<dbReference type="Gene3D" id="3.50.50.60">
    <property type="entry name" value="FAD/NAD(P)-binding domain"/>
    <property type="match status" value="3"/>
</dbReference>
<dbReference type="GO" id="GO:0046872">
    <property type="term" value="F:metal ion binding"/>
    <property type="evidence" value="ECO:0007669"/>
    <property type="project" value="UniProtKB-KW"/>
</dbReference>
<gene>
    <name evidence="21" type="ORF">A9Q84_06140</name>
</gene>
<dbReference type="EC" id="5.3.3.1" evidence="14"/>
<name>A0A1Y5F9R6_9BACT</name>
<dbReference type="GO" id="GO:0004769">
    <property type="term" value="F:steroid Delta-isomerase activity"/>
    <property type="evidence" value="ECO:0007669"/>
    <property type="project" value="UniProtKB-EC"/>
</dbReference>
<keyword evidence="3" id="KW-0153">Cholesterol metabolism</keyword>
<evidence type="ECO:0000256" key="17">
    <source>
        <dbReference type="ARBA" id="ARBA00049744"/>
    </source>
</evidence>
<dbReference type="PANTHER" id="PTHR47470">
    <property type="entry name" value="CHOLESTEROL OXIDASE"/>
    <property type="match status" value="1"/>
</dbReference>
<feature type="domain" description="Glucose-methanol-choline oxidoreductase N-terminal" evidence="19">
    <location>
        <begin position="184"/>
        <end position="278"/>
    </location>
</feature>
<evidence type="ECO:0000256" key="16">
    <source>
        <dbReference type="ARBA" id="ARBA00049723"/>
    </source>
</evidence>
<organism evidence="21 22">
    <name type="scientific">Halobacteriovorax marinus</name>
    <dbReference type="NCBI Taxonomy" id="97084"/>
    <lineage>
        <taxon>Bacteria</taxon>
        <taxon>Pseudomonadati</taxon>
        <taxon>Bdellovibrionota</taxon>
        <taxon>Bacteriovoracia</taxon>
        <taxon>Bacteriovoracales</taxon>
        <taxon>Halobacteriovoraceae</taxon>
        <taxon>Halobacteriovorax</taxon>
    </lineage>
</organism>
<evidence type="ECO:0000256" key="6">
    <source>
        <dbReference type="ARBA" id="ARBA00022827"/>
    </source>
</evidence>
<dbReference type="GO" id="GO:0051536">
    <property type="term" value="F:iron-sulfur cluster binding"/>
    <property type="evidence" value="ECO:0007669"/>
    <property type="project" value="UniProtKB-KW"/>
</dbReference>
<dbReference type="PROSITE" id="PS00198">
    <property type="entry name" value="4FE4S_FER_1"/>
    <property type="match status" value="1"/>
</dbReference>
<keyword evidence="11" id="KW-1207">Sterol metabolism</keyword>
<evidence type="ECO:0000259" key="20">
    <source>
        <dbReference type="Pfam" id="PF05199"/>
    </source>
</evidence>
<dbReference type="Pfam" id="PF13450">
    <property type="entry name" value="NAD_binding_8"/>
    <property type="match status" value="1"/>
</dbReference>
<evidence type="ECO:0000256" key="10">
    <source>
        <dbReference type="ARBA" id="ARBA00023098"/>
    </source>
</evidence>
<keyword evidence="10" id="KW-0443">Lipid metabolism</keyword>
<keyword evidence="4" id="KW-0285">Flavoprotein</keyword>
<keyword evidence="6" id="KW-0274">FAD</keyword>
<dbReference type="GO" id="GO:0016995">
    <property type="term" value="F:cholesterol oxidase activity"/>
    <property type="evidence" value="ECO:0007669"/>
    <property type="project" value="UniProtKB-EC"/>
</dbReference>
<proteinExistence type="inferred from homology"/>
<dbReference type="Pfam" id="PF05199">
    <property type="entry name" value="GMC_oxred_C"/>
    <property type="match status" value="1"/>
</dbReference>
<evidence type="ECO:0000256" key="4">
    <source>
        <dbReference type="ARBA" id="ARBA00022630"/>
    </source>
</evidence>
<dbReference type="InterPro" id="IPR017900">
    <property type="entry name" value="4Fe4S_Fe_S_CS"/>
</dbReference>
<keyword evidence="13" id="KW-0413">Isomerase</keyword>
<dbReference type="InterPro" id="IPR000172">
    <property type="entry name" value="GMC_OxRdtase_N"/>
</dbReference>
<feature type="domain" description="Glucose-methanol-choline oxidoreductase C-terminal" evidence="20">
    <location>
        <begin position="455"/>
        <end position="513"/>
    </location>
</feature>
<keyword evidence="5" id="KW-0479">Metal-binding</keyword>
<protein>
    <recommendedName>
        <fullName evidence="17">Cholesterol oxidase</fullName>
        <ecNumber evidence="16">1.1.3.6</ecNumber>
        <ecNumber evidence="14">5.3.3.1</ecNumber>
    </recommendedName>
    <alternativeName>
        <fullName evidence="18">Cholesterol isomerase</fullName>
    </alternativeName>
</protein>
<evidence type="ECO:0000256" key="14">
    <source>
        <dbReference type="ARBA" id="ARBA00038856"/>
    </source>
</evidence>
<sequence length="533" mass="59018">MKEYDFVIVGSGFGGSVSACRLAQKGYSVAILEKGRHYSKQDFPKTNWDIKKYLWAPIIRCFGIQSITVLKNLMVLHGVGVGGGSLVYANTLLRPLAKIFKSTAWPSSINWEEELEPYYSKAEKMLGVCQNPHLDEGEEVIEQLSIDLGCHETFERTNVGVFFNDKPGFEVEDPYFNGSGPKRTGCTVCGSCMIGCPVGAKNTLDLNYLFFAKKWGSEIFAETTVDKIEPTSSGYLVHTICTTSLFRKKKTTFKAKKVILSAGVMGTMDILFKNKIKHRTLNNLSNRLGETIRTNGESLLGVTSFDTHRQLSKGIAIGAQIKPDEHTKIEGVRYPSGSDFMKLLTIPLTGGANRFFRPFMLLAQMVRRFIPYMKAMFKKDWANSSIILLVMQSLETNMTFTYGRTFFKGFSFGLIGEMKDEKMKTYIPIAQESAKLVAKNINGEALNCSAEVVLGSITTAHVLGGAVLAIDSNSGLVDTNHEVFGHKGLYICDASVIPANLAVNPSLTISALAERFSDQFPIKENFQELVFTN</sequence>
<dbReference type="PROSITE" id="PS51257">
    <property type="entry name" value="PROKAR_LIPOPROTEIN"/>
    <property type="match status" value="1"/>
</dbReference>
<dbReference type="Proteomes" id="UP000196531">
    <property type="component" value="Unassembled WGS sequence"/>
</dbReference>
<evidence type="ECO:0000313" key="22">
    <source>
        <dbReference type="Proteomes" id="UP000196531"/>
    </source>
</evidence>
<reference evidence="22" key="1">
    <citation type="journal article" date="2017" name="Proc. Natl. Acad. Sci. U.S.A.">
        <title>Simulation of Deepwater Horizon oil plume reveals substrate specialization within a complex community of hydrocarbon-degraders.</title>
        <authorList>
            <person name="Hu P."/>
            <person name="Dubinsky E.A."/>
            <person name="Probst A.J."/>
            <person name="Wang J."/>
            <person name="Sieber C.M.K."/>
            <person name="Tom L.M."/>
            <person name="Gardinali P."/>
            <person name="Banfield J.F."/>
            <person name="Atlas R.M."/>
            <person name="Andersen G.L."/>
        </authorList>
    </citation>
    <scope>NUCLEOTIDE SEQUENCE [LARGE SCALE GENOMIC DNA]</scope>
</reference>
<dbReference type="AlphaFoldDB" id="A0A1Y5F9R6"/>
<evidence type="ECO:0000256" key="1">
    <source>
        <dbReference type="ARBA" id="ARBA00001974"/>
    </source>
</evidence>
<comment type="similarity">
    <text evidence="2">Belongs to the GMC oxidoreductase family.</text>
</comment>
<evidence type="ECO:0000256" key="11">
    <source>
        <dbReference type="ARBA" id="ARBA00023166"/>
    </source>
</evidence>
<dbReference type="Pfam" id="PF00732">
    <property type="entry name" value="GMC_oxred_N"/>
    <property type="match status" value="1"/>
</dbReference>
<evidence type="ECO:0000259" key="19">
    <source>
        <dbReference type="Pfam" id="PF00732"/>
    </source>
</evidence>
<evidence type="ECO:0000256" key="3">
    <source>
        <dbReference type="ARBA" id="ARBA00022548"/>
    </source>
</evidence>
<evidence type="ECO:0000313" key="21">
    <source>
        <dbReference type="EMBL" id="OUR97778.1"/>
    </source>
</evidence>
<dbReference type="EC" id="1.1.3.6" evidence="16"/>
<dbReference type="EMBL" id="MAAO01000005">
    <property type="protein sequence ID" value="OUR97778.1"/>
    <property type="molecule type" value="Genomic_DNA"/>
</dbReference>
<keyword evidence="9" id="KW-0411">Iron-sulfur</keyword>
<evidence type="ECO:0000256" key="9">
    <source>
        <dbReference type="ARBA" id="ARBA00023014"/>
    </source>
</evidence>
<comment type="cofactor">
    <cofactor evidence="1">
        <name>FAD</name>
        <dbReference type="ChEBI" id="CHEBI:57692"/>
    </cofactor>
</comment>
<dbReference type="PANTHER" id="PTHR47470:SF1">
    <property type="entry name" value="FAD-DEPENDENT OXIDOREDUCTASE 2 FAD BINDING DOMAIN-CONTAINING PROTEIN"/>
    <property type="match status" value="1"/>
</dbReference>
<dbReference type="SUPFAM" id="SSF51905">
    <property type="entry name" value="FAD/NAD(P)-binding domain"/>
    <property type="match status" value="1"/>
</dbReference>
<evidence type="ECO:0000256" key="5">
    <source>
        <dbReference type="ARBA" id="ARBA00022723"/>
    </source>
</evidence>
<evidence type="ECO:0000256" key="18">
    <source>
        <dbReference type="ARBA" id="ARBA00049778"/>
    </source>
</evidence>
<accession>A0A1Y5F9R6</accession>
<keyword evidence="7" id="KW-0560">Oxidoreductase</keyword>
<comment type="pathway">
    <text evidence="15">Steroid metabolism; cholesterol degradation.</text>
</comment>
<evidence type="ECO:0000256" key="12">
    <source>
        <dbReference type="ARBA" id="ARBA00023221"/>
    </source>
</evidence>